<dbReference type="EMBL" id="JAAALK010000287">
    <property type="protein sequence ID" value="KAG8058433.1"/>
    <property type="molecule type" value="Genomic_DNA"/>
</dbReference>
<accession>A0A8J5S5B3</accession>
<dbReference type="InterPro" id="IPR003871">
    <property type="entry name" value="RFA1B/D_OB_1st"/>
</dbReference>
<dbReference type="AlphaFoldDB" id="A0A8J5S5B3"/>
<organism evidence="2 3">
    <name type="scientific">Zizania palustris</name>
    <name type="common">Northern wild rice</name>
    <dbReference type="NCBI Taxonomy" id="103762"/>
    <lineage>
        <taxon>Eukaryota</taxon>
        <taxon>Viridiplantae</taxon>
        <taxon>Streptophyta</taxon>
        <taxon>Embryophyta</taxon>
        <taxon>Tracheophyta</taxon>
        <taxon>Spermatophyta</taxon>
        <taxon>Magnoliopsida</taxon>
        <taxon>Liliopsida</taxon>
        <taxon>Poales</taxon>
        <taxon>Poaceae</taxon>
        <taxon>BOP clade</taxon>
        <taxon>Oryzoideae</taxon>
        <taxon>Oryzeae</taxon>
        <taxon>Zizaniinae</taxon>
        <taxon>Zizania</taxon>
    </lineage>
</organism>
<evidence type="ECO:0000313" key="2">
    <source>
        <dbReference type="EMBL" id="KAG8058433.1"/>
    </source>
</evidence>
<gene>
    <name evidence="2" type="ORF">GUJ93_ZPchr0002g26707</name>
</gene>
<reference evidence="2" key="1">
    <citation type="journal article" date="2021" name="bioRxiv">
        <title>Whole Genome Assembly and Annotation of Northern Wild Rice, Zizania palustris L., Supports a Whole Genome Duplication in the Zizania Genus.</title>
        <authorList>
            <person name="Haas M."/>
            <person name="Kono T."/>
            <person name="Macchietto M."/>
            <person name="Millas R."/>
            <person name="McGilp L."/>
            <person name="Shao M."/>
            <person name="Duquette J."/>
            <person name="Hirsch C.N."/>
            <person name="Kimball J."/>
        </authorList>
    </citation>
    <scope>NUCLEOTIDE SEQUENCE</scope>
    <source>
        <tissue evidence="2">Fresh leaf tissue</tissue>
    </source>
</reference>
<evidence type="ECO:0000313" key="3">
    <source>
        <dbReference type="Proteomes" id="UP000729402"/>
    </source>
</evidence>
<dbReference type="PANTHER" id="PTHR47165">
    <property type="entry name" value="OS03G0429900 PROTEIN"/>
    <property type="match status" value="1"/>
</dbReference>
<sequence>MGFDLLSDVSPMGKRWCICARVARMWDYCGTRDNQPPIHVDLVLVDEKGNEMYAEIPGAQAEKFKEIIEESKIYTFTKFVVVPSKPAYKPFPNKYMLRFTPWTQVSEEKDVPDDFLSYVYTLVPFLSLSSRVGLQEYFTGMVLIVLCSIPN</sequence>
<comment type="caution">
    <text evidence="2">The sequence shown here is derived from an EMBL/GenBank/DDBJ whole genome shotgun (WGS) entry which is preliminary data.</text>
</comment>
<dbReference type="OrthoDB" id="696647at2759"/>
<protein>
    <recommendedName>
        <fullName evidence="1">Replication protein A 70 kDa DNA-binding subunit B/D first OB fold domain-containing protein</fullName>
    </recommendedName>
</protein>
<reference evidence="2" key="2">
    <citation type="submission" date="2021-02" db="EMBL/GenBank/DDBJ databases">
        <authorList>
            <person name="Kimball J.A."/>
            <person name="Haas M.W."/>
            <person name="Macchietto M."/>
            <person name="Kono T."/>
            <person name="Duquette J."/>
            <person name="Shao M."/>
        </authorList>
    </citation>
    <scope>NUCLEOTIDE SEQUENCE</scope>
    <source>
        <tissue evidence="2">Fresh leaf tissue</tissue>
    </source>
</reference>
<dbReference type="PANTHER" id="PTHR47165:SF4">
    <property type="entry name" value="OS03G0429900 PROTEIN"/>
    <property type="match status" value="1"/>
</dbReference>
<feature type="domain" description="Replication protein A 70 kDa DNA-binding subunit B/D first OB fold" evidence="1">
    <location>
        <begin position="3"/>
        <end position="107"/>
    </location>
</feature>
<dbReference type="CDD" id="cd04480">
    <property type="entry name" value="RPA1_DBD_A_like"/>
    <property type="match status" value="1"/>
</dbReference>
<proteinExistence type="predicted"/>
<dbReference type="Pfam" id="PF02721">
    <property type="entry name" value="DUF223"/>
    <property type="match status" value="1"/>
</dbReference>
<evidence type="ECO:0000259" key="1">
    <source>
        <dbReference type="Pfam" id="PF02721"/>
    </source>
</evidence>
<keyword evidence="3" id="KW-1185">Reference proteome</keyword>
<name>A0A8J5S5B3_ZIZPA</name>
<dbReference type="Proteomes" id="UP000729402">
    <property type="component" value="Unassembled WGS sequence"/>
</dbReference>